<dbReference type="InterPro" id="IPR008007">
    <property type="entry name" value="Peptidase_M42"/>
</dbReference>
<evidence type="ECO:0000256" key="5">
    <source>
        <dbReference type="ARBA" id="ARBA00022801"/>
    </source>
</evidence>
<dbReference type="SUPFAM" id="SSF53187">
    <property type="entry name" value="Zn-dependent exopeptidases"/>
    <property type="match status" value="1"/>
</dbReference>
<dbReference type="RefSeq" id="WP_006774555.1">
    <property type="nucleotide sequence ID" value="NZ_BQNJ01000002.1"/>
</dbReference>
<dbReference type="Proteomes" id="UP001055091">
    <property type="component" value="Unassembled WGS sequence"/>
</dbReference>
<gene>
    <name evidence="9" type="ORF">CE91St55_44300</name>
</gene>
<dbReference type="PANTHER" id="PTHR32481">
    <property type="entry name" value="AMINOPEPTIDASE"/>
    <property type="match status" value="1"/>
</dbReference>
<evidence type="ECO:0000256" key="3">
    <source>
        <dbReference type="ARBA" id="ARBA00022670"/>
    </source>
</evidence>
<name>A0AA37JJQ4_9FIRM</name>
<feature type="binding site" evidence="8">
    <location>
        <position position="199"/>
    </location>
    <ligand>
        <name>Zn(2+)</name>
        <dbReference type="ChEBI" id="CHEBI:29105"/>
        <label>2</label>
    </ligand>
</feature>
<dbReference type="GO" id="GO:0006508">
    <property type="term" value="P:proteolysis"/>
    <property type="evidence" value="ECO:0007669"/>
    <property type="project" value="UniProtKB-KW"/>
</dbReference>
<evidence type="ECO:0000313" key="10">
    <source>
        <dbReference type="Proteomes" id="UP001055091"/>
    </source>
</evidence>
<protein>
    <submittedName>
        <fullName evidence="9">Peptidase M42</fullName>
    </submittedName>
</protein>
<dbReference type="SUPFAM" id="SSF101821">
    <property type="entry name" value="Aminopeptidase/glucanase lid domain"/>
    <property type="match status" value="1"/>
</dbReference>
<dbReference type="Gene3D" id="2.40.30.40">
    <property type="entry name" value="Peptidase M42, domain 2"/>
    <property type="match status" value="1"/>
</dbReference>
<feature type="binding site" evidence="8">
    <location>
        <position position="343"/>
    </location>
    <ligand>
        <name>Zn(2+)</name>
        <dbReference type="ChEBI" id="CHEBI:29105"/>
        <label>2</label>
    </ligand>
</feature>
<evidence type="ECO:0000256" key="8">
    <source>
        <dbReference type="PIRSR" id="PIRSR001123-2"/>
    </source>
</evidence>
<feature type="active site" description="Proton acceptor" evidence="7">
    <location>
        <position position="233"/>
    </location>
</feature>
<dbReference type="PIRSF" id="PIRSF001123">
    <property type="entry name" value="PepA_GA"/>
    <property type="match status" value="1"/>
</dbReference>
<keyword evidence="4 8" id="KW-0479">Metal-binding</keyword>
<reference evidence="9" key="1">
    <citation type="submission" date="2022-01" db="EMBL/GenBank/DDBJ databases">
        <title>Novel bile acid biosynthetic pathways are enriched in the microbiome of centenarians.</title>
        <authorList>
            <person name="Sato Y."/>
            <person name="Atarashi K."/>
            <person name="Plichta R.D."/>
            <person name="Arai Y."/>
            <person name="Sasajima S."/>
            <person name="Kearney M.S."/>
            <person name="Suda W."/>
            <person name="Takeshita K."/>
            <person name="Sasaki T."/>
            <person name="Okamoto S."/>
            <person name="Skelly N.A."/>
            <person name="Okamura Y."/>
            <person name="Vlamakis H."/>
            <person name="Li Y."/>
            <person name="Tanoue T."/>
            <person name="Takei H."/>
            <person name="Nittono H."/>
            <person name="Narushima S."/>
            <person name="Irie J."/>
            <person name="Itoh H."/>
            <person name="Moriya K."/>
            <person name="Sugiura Y."/>
            <person name="Suematsu M."/>
            <person name="Moritoki N."/>
            <person name="Shibata S."/>
            <person name="Littman R.D."/>
            <person name="Fischbach A.M."/>
            <person name="Uwamino Y."/>
            <person name="Inoue T."/>
            <person name="Honda A."/>
            <person name="Hattori M."/>
            <person name="Murai T."/>
            <person name="Xavier J.R."/>
            <person name="Hirose N."/>
            <person name="Honda K."/>
        </authorList>
    </citation>
    <scope>NUCLEOTIDE SEQUENCE</scope>
    <source>
        <strain evidence="9">CE91-St55</strain>
    </source>
</reference>
<dbReference type="Pfam" id="PF05343">
    <property type="entry name" value="Peptidase_M42"/>
    <property type="match status" value="1"/>
</dbReference>
<keyword evidence="3" id="KW-0645">Protease</keyword>
<evidence type="ECO:0000256" key="1">
    <source>
        <dbReference type="ARBA" id="ARBA00006272"/>
    </source>
</evidence>
<dbReference type="GeneID" id="93148534"/>
<dbReference type="EMBL" id="BQNJ01000002">
    <property type="protein sequence ID" value="GKH02449.1"/>
    <property type="molecule type" value="Genomic_DNA"/>
</dbReference>
<evidence type="ECO:0000256" key="4">
    <source>
        <dbReference type="ARBA" id="ARBA00022723"/>
    </source>
</evidence>
<sequence length="382" mass="41875">MVDLRILEELSNAFGPSGFEEDVVRVVKKYCGGLAVRKDSMHNVYTEMTPSPLTAVSRGNCGIYRNDEIPSDRRPVLMLDAHLDECGFMIQSIMENGLMSIVTLGGFHLTSLPAHSVIVRTEEGKLHRGITTSKPVHFLTPEQKADNSLKIEDILIDVGACSREEVLTVYGIRPGDPVVPDVTYEYHEENGICFGKAFDNRLGCFCIIETMKALMAEEERLAARVVGAFAAQEEVGTRGATVTAQQVKPDLAIVFEGSPADDPYVQLGTAQGVMRGGVQIRHLDNSYISNPEFIRYAHETGKKFGIPYQDAVRRGGSTNAGKISLTGQAVPVLVLGIPSRYVHSHYNFCAKSDIEAAVSMAVEVIRGLNAETVKRIFRQDLV</sequence>
<evidence type="ECO:0000313" key="9">
    <source>
        <dbReference type="EMBL" id="GKH02449.1"/>
    </source>
</evidence>
<accession>A0AA37JJQ4</accession>
<dbReference type="InterPro" id="IPR023367">
    <property type="entry name" value="Peptidase_M42_dom2"/>
</dbReference>
<comment type="caution">
    <text evidence="9">The sequence shown here is derived from an EMBL/GenBank/DDBJ whole genome shotgun (WGS) entry which is preliminary data.</text>
</comment>
<feature type="binding site" evidence="8">
    <location>
        <position position="256"/>
    </location>
    <ligand>
        <name>Zn(2+)</name>
        <dbReference type="ChEBI" id="CHEBI:29105"/>
        <label>1</label>
    </ligand>
</feature>
<dbReference type="GO" id="GO:0004177">
    <property type="term" value="F:aminopeptidase activity"/>
    <property type="evidence" value="ECO:0007669"/>
    <property type="project" value="UniProtKB-UniRule"/>
</dbReference>
<keyword evidence="2" id="KW-0031">Aminopeptidase</keyword>
<feature type="binding site" evidence="8">
    <location>
        <position position="199"/>
    </location>
    <ligand>
        <name>Zn(2+)</name>
        <dbReference type="ChEBI" id="CHEBI:29105"/>
        <label>1</label>
    </ligand>
</feature>
<evidence type="ECO:0000256" key="2">
    <source>
        <dbReference type="ARBA" id="ARBA00022438"/>
    </source>
</evidence>
<feature type="binding site" evidence="8">
    <location>
        <position position="82"/>
    </location>
    <ligand>
        <name>Zn(2+)</name>
        <dbReference type="ChEBI" id="CHEBI:29105"/>
        <label>1</label>
    </ligand>
</feature>
<dbReference type="InterPro" id="IPR051464">
    <property type="entry name" value="Peptidase_M42_aminopept"/>
</dbReference>
<dbReference type="Gene3D" id="3.40.630.10">
    <property type="entry name" value="Zn peptidases"/>
    <property type="match status" value="1"/>
</dbReference>
<dbReference type="GO" id="GO:0046872">
    <property type="term" value="F:metal ion binding"/>
    <property type="evidence" value="ECO:0007669"/>
    <property type="project" value="UniProtKB-UniRule"/>
</dbReference>
<keyword evidence="5" id="KW-0378">Hydrolase</keyword>
<feature type="binding site" evidence="8">
    <location>
        <position position="234"/>
    </location>
    <ligand>
        <name>Zn(2+)</name>
        <dbReference type="ChEBI" id="CHEBI:29105"/>
        <label>2</label>
    </ligand>
</feature>
<evidence type="ECO:0000256" key="7">
    <source>
        <dbReference type="PIRSR" id="PIRSR001123-1"/>
    </source>
</evidence>
<comment type="similarity">
    <text evidence="1 6">Belongs to the peptidase M42 family.</text>
</comment>
<dbReference type="AlphaFoldDB" id="A0AA37JJQ4"/>
<comment type="cofactor">
    <cofactor evidence="8">
        <name>a divalent metal cation</name>
        <dbReference type="ChEBI" id="CHEBI:60240"/>
    </cofactor>
    <text evidence="8">Binds 2 divalent metal cations per subunit.</text>
</comment>
<dbReference type="PANTHER" id="PTHR32481:SF0">
    <property type="entry name" value="AMINOPEPTIDASE YPDE-RELATED"/>
    <property type="match status" value="1"/>
</dbReference>
<evidence type="ECO:0000256" key="6">
    <source>
        <dbReference type="PIRNR" id="PIRNR001123"/>
    </source>
</evidence>
<proteinExistence type="inferred from homology"/>
<organism evidence="9 10">
    <name type="scientific">Hungatella hathewayi</name>
    <dbReference type="NCBI Taxonomy" id="154046"/>
    <lineage>
        <taxon>Bacteria</taxon>
        <taxon>Bacillati</taxon>
        <taxon>Bacillota</taxon>
        <taxon>Clostridia</taxon>
        <taxon>Lachnospirales</taxon>
        <taxon>Lachnospiraceae</taxon>
        <taxon>Hungatella</taxon>
    </lineage>
</organism>